<dbReference type="InterPro" id="IPR036890">
    <property type="entry name" value="HATPase_C_sf"/>
</dbReference>
<dbReference type="Proteomes" id="UP001385848">
    <property type="component" value="Unassembled WGS sequence"/>
</dbReference>
<protein>
    <recommendedName>
        <fullName evidence="2">histidine kinase</fullName>
        <ecNumber evidence="2">2.7.13.3</ecNumber>
    </recommendedName>
</protein>
<organism evidence="8 10">
    <name type="scientific">Lactobacillus jensenii</name>
    <dbReference type="NCBI Taxonomy" id="109790"/>
    <lineage>
        <taxon>Bacteria</taxon>
        <taxon>Bacillati</taxon>
        <taxon>Bacillota</taxon>
        <taxon>Bacilli</taxon>
        <taxon>Lactobacillales</taxon>
        <taxon>Lactobacillaceae</taxon>
        <taxon>Lactobacillus</taxon>
    </lineage>
</organism>
<dbReference type="GO" id="GO:0046983">
    <property type="term" value="F:protein dimerization activity"/>
    <property type="evidence" value="ECO:0007669"/>
    <property type="project" value="InterPro"/>
</dbReference>
<evidence type="ECO:0000313" key="10">
    <source>
        <dbReference type="Proteomes" id="UP000327236"/>
    </source>
</evidence>
<dbReference type="InterPro" id="IPR011712">
    <property type="entry name" value="Sig_transdc_His_kin_sub3_dim/P"/>
</dbReference>
<dbReference type="Pfam" id="PF07730">
    <property type="entry name" value="HisKA_3"/>
    <property type="match status" value="1"/>
</dbReference>
<evidence type="ECO:0000313" key="11">
    <source>
        <dbReference type="Proteomes" id="UP001385848"/>
    </source>
</evidence>
<dbReference type="AlphaFoldDB" id="A0A5N1IE40"/>
<feature type="transmembrane region" description="Helical" evidence="6">
    <location>
        <begin position="133"/>
        <end position="154"/>
    </location>
</feature>
<dbReference type="SMART" id="SM00387">
    <property type="entry name" value="HATPase_c"/>
    <property type="match status" value="1"/>
</dbReference>
<evidence type="ECO:0000259" key="7">
    <source>
        <dbReference type="SMART" id="SM00387"/>
    </source>
</evidence>
<reference evidence="9 11" key="2">
    <citation type="submission" date="2024-04" db="EMBL/GenBank/DDBJ databases">
        <title>Three lactobacilli isolated from voided urine samples from females with type 2 diabetes.</title>
        <authorList>
            <person name="Kula A."/>
            <person name="Stegman N."/>
            <person name="Putonti C."/>
        </authorList>
    </citation>
    <scope>NUCLEOTIDE SEQUENCE [LARGE SCALE GENOMIC DNA]</scope>
    <source>
        <strain evidence="9 11">1855</strain>
    </source>
</reference>
<comment type="catalytic activity">
    <reaction evidence="1">
        <text>ATP + protein L-histidine = ADP + protein N-phospho-L-histidine.</text>
        <dbReference type="EC" id="2.7.13.3"/>
    </reaction>
</comment>
<feature type="transmembrane region" description="Helical" evidence="6">
    <location>
        <begin position="70"/>
        <end position="99"/>
    </location>
</feature>
<dbReference type="EC" id="2.7.13.3" evidence="2"/>
<proteinExistence type="predicted"/>
<dbReference type="CDD" id="cd16917">
    <property type="entry name" value="HATPase_UhpB-NarQ-NarX-like"/>
    <property type="match status" value="1"/>
</dbReference>
<name>A0A5N1IE40_LACJE</name>
<dbReference type="Pfam" id="PF02518">
    <property type="entry name" value="HATPase_c"/>
    <property type="match status" value="1"/>
</dbReference>
<evidence type="ECO:0000256" key="3">
    <source>
        <dbReference type="ARBA" id="ARBA00022679"/>
    </source>
</evidence>
<evidence type="ECO:0000256" key="1">
    <source>
        <dbReference type="ARBA" id="ARBA00000085"/>
    </source>
</evidence>
<dbReference type="Gene3D" id="1.20.5.1930">
    <property type="match status" value="1"/>
</dbReference>
<evidence type="ECO:0000256" key="2">
    <source>
        <dbReference type="ARBA" id="ARBA00012438"/>
    </source>
</evidence>
<reference evidence="8 10" key="1">
    <citation type="submission" date="2019-09" db="EMBL/GenBank/DDBJ databases">
        <title>Draft genome sequence assemblies of isolates from the urinary tract.</title>
        <authorList>
            <person name="Mores C.R."/>
            <person name="Putonti C."/>
            <person name="Wolfe A.J."/>
        </authorList>
    </citation>
    <scope>NUCLEOTIDE SEQUENCE [LARGE SCALE GENOMIC DNA]</scope>
    <source>
        <strain evidence="8 10">UMB246</strain>
    </source>
</reference>
<dbReference type="InterPro" id="IPR003594">
    <property type="entry name" value="HATPase_dom"/>
</dbReference>
<dbReference type="PANTHER" id="PTHR24421">
    <property type="entry name" value="NITRATE/NITRITE SENSOR PROTEIN NARX-RELATED"/>
    <property type="match status" value="1"/>
</dbReference>
<dbReference type="GO" id="GO:0000155">
    <property type="term" value="F:phosphorelay sensor kinase activity"/>
    <property type="evidence" value="ECO:0007669"/>
    <property type="project" value="InterPro"/>
</dbReference>
<keyword evidence="6" id="KW-1133">Transmembrane helix</keyword>
<dbReference type="OrthoDB" id="9797605at2"/>
<dbReference type="RefSeq" id="WP_006584448.1">
    <property type="nucleotide sequence ID" value="NZ_CATOUV010000001.1"/>
</dbReference>
<evidence type="ECO:0000313" key="8">
    <source>
        <dbReference type="EMBL" id="KAA9323356.1"/>
    </source>
</evidence>
<gene>
    <name evidence="9" type="ORF">AAC431_06510</name>
    <name evidence="8" type="ORF">F6H94_03105</name>
</gene>
<dbReference type="GeneID" id="31743333"/>
<dbReference type="PANTHER" id="PTHR24421:SF63">
    <property type="entry name" value="SENSOR HISTIDINE KINASE DESK"/>
    <property type="match status" value="1"/>
</dbReference>
<keyword evidence="5" id="KW-0902">Two-component regulatory system</keyword>
<keyword evidence="6" id="KW-0472">Membrane</keyword>
<sequence length="369" mass="42347">MEEFLNRHVLFPKKYGAMPYYYLLFLLVAFFIALPLKSLLDWVCVLALIPFAKFYRDSYGDEIPRYDWEIIGMIIIAALWVINYQYYYNFIFAGFCIGFSEIKPHIFMKRVILYLTVITACAIFSVLKQGLDVNLAFGLIFTYSSVFFAHSFAISQRKRFALKQDYQRLSIIVKQSERDRIAGQLHDNLGQVFSTLAISADLAEKLVDKNPALAKKQIQQIGKNARDNLSLVREIVADLRKQKLVQVLAVESENLENAQFDLTTENQKQAFAWPNNIQNELSFIIREAIANAIRYSHGNLVKIDFNEDSNNYFVKIKDNGIGFKNKTNKHSSREHFGISGMQARVDKLKGSFAISDKNGVEISISLPKE</sequence>
<dbReference type="EMBL" id="JBBVUL010000012">
    <property type="protein sequence ID" value="MEL0565572.1"/>
    <property type="molecule type" value="Genomic_DNA"/>
</dbReference>
<evidence type="ECO:0000256" key="6">
    <source>
        <dbReference type="SAM" id="Phobius"/>
    </source>
</evidence>
<dbReference type="GO" id="GO:0016020">
    <property type="term" value="C:membrane"/>
    <property type="evidence" value="ECO:0007669"/>
    <property type="project" value="InterPro"/>
</dbReference>
<feature type="transmembrane region" description="Helical" evidence="6">
    <location>
        <begin position="111"/>
        <end position="127"/>
    </location>
</feature>
<dbReference type="SUPFAM" id="SSF55874">
    <property type="entry name" value="ATPase domain of HSP90 chaperone/DNA topoisomerase II/histidine kinase"/>
    <property type="match status" value="1"/>
</dbReference>
<evidence type="ECO:0000256" key="5">
    <source>
        <dbReference type="ARBA" id="ARBA00023012"/>
    </source>
</evidence>
<dbReference type="KEGG" id="lje:BUE77_06350"/>
<accession>A0A5N1IE40</accession>
<dbReference type="Gene3D" id="3.30.565.10">
    <property type="entry name" value="Histidine kinase-like ATPase, C-terminal domain"/>
    <property type="match status" value="1"/>
</dbReference>
<dbReference type="InterPro" id="IPR050482">
    <property type="entry name" value="Sensor_HK_TwoCompSys"/>
</dbReference>
<evidence type="ECO:0000256" key="4">
    <source>
        <dbReference type="ARBA" id="ARBA00022777"/>
    </source>
</evidence>
<feature type="domain" description="Histidine kinase/HSP90-like ATPase" evidence="7">
    <location>
        <begin position="276"/>
        <end position="369"/>
    </location>
</feature>
<keyword evidence="6" id="KW-0812">Transmembrane</keyword>
<dbReference type="EMBL" id="VYWW01000009">
    <property type="protein sequence ID" value="KAA9323356.1"/>
    <property type="molecule type" value="Genomic_DNA"/>
</dbReference>
<comment type="caution">
    <text evidence="8">The sequence shown here is derived from an EMBL/GenBank/DDBJ whole genome shotgun (WGS) entry which is preliminary data.</text>
</comment>
<keyword evidence="11" id="KW-1185">Reference proteome</keyword>
<dbReference type="Proteomes" id="UP000327236">
    <property type="component" value="Unassembled WGS sequence"/>
</dbReference>
<evidence type="ECO:0000313" key="9">
    <source>
        <dbReference type="EMBL" id="MEL0565572.1"/>
    </source>
</evidence>
<keyword evidence="3" id="KW-0808">Transferase</keyword>
<keyword evidence="4 8" id="KW-0418">Kinase</keyword>
<feature type="transmembrane region" description="Helical" evidence="6">
    <location>
        <begin position="21"/>
        <end position="50"/>
    </location>
</feature>